<evidence type="ECO:0000313" key="1">
    <source>
        <dbReference type="EMBL" id="KAI4299514.1"/>
    </source>
</evidence>
<protein>
    <submittedName>
        <fullName evidence="1">Uncharacterized protein</fullName>
    </submittedName>
</protein>
<gene>
    <name evidence="1" type="ORF">L6164_032967</name>
</gene>
<organism evidence="1 2">
    <name type="scientific">Bauhinia variegata</name>
    <name type="common">Purple orchid tree</name>
    <name type="synonym">Phanera variegata</name>
    <dbReference type="NCBI Taxonomy" id="167791"/>
    <lineage>
        <taxon>Eukaryota</taxon>
        <taxon>Viridiplantae</taxon>
        <taxon>Streptophyta</taxon>
        <taxon>Embryophyta</taxon>
        <taxon>Tracheophyta</taxon>
        <taxon>Spermatophyta</taxon>
        <taxon>Magnoliopsida</taxon>
        <taxon>eudicotyledons</taxon>
        <taxon>Gunneridae</taxon>
        <taxon>Pentapetalae</taxon>
        <taxon>rosids</taxon>
        <taxon>fabids</taxon>
        <taxon>Fabales</taxon>
        <taxon>Fabaceae</taxon>
        <taxon>Cercidoideae</taxon>
        <taxon>Cercideae</taxon>
        <taxon>Bauhiniinae</taxon>
        <taxon>Bauhinia</taxon>
    </lineage>
</organism>
<dbReference type="Proteomes" id="UP000828941">
    <property type="component" value="Chromosome 13"/>
</dbReference>
<evidence type="ECO:0000313" key="2">
    <source>
        <dbReference type="Proteomes" id="UP000828941"/>
    </source>
</evidence>
<dbReference type="EMBL" id="CM039438">
    <property type="protein sequence ID" value="KAI4299514.1"/>
    <property type="molecule type" value="Genomic_DNA"/>
</dbReference>
<sequence length="348" mass="39889">MSFFSVFLGFSLLVSLSAAEPEPLPRSATPFLSPTTVQNYQKMVQNFRIFIYKPIKTLNFPTPAESLFYNSLQNSPFMTQNAEEADLFFVPLSPDFSPRSLARFIGSLRKEHPYWDRTLGADHFYLSCPGIRVVSDRNIVELKKNSVQVSCFPTRNIDEFVPHKDLTLPPLSNPPEAPHAPPNKTTAFLGYVRHGGVNSSNLVNGLVNDPEFLIESEPSDMSTYAERLAGSKFCLFEYGNGDASWIGHALRFGCVPVVIADAPVNDLPFMDVLRWQEMAVFVRSRGVEELKHVLRMTWRERYEHMRGLGVVASKHFVWNESPWPFDSFNTVMYQLWLRRHTIRYRRVE</sequence>
<proteinExistence type="predicted"/>
<name>A0ACB9KQ86_BAUVA</name>
<reference evidence="1 2" key="1">
    <citation type="journal article" date="2022" name="DNA Res.">
        <title>Chromosomal-level genome assembly of the orchid tree Bauhinia variegata (Leguminosae; Cercidoideae) supports the allotetraploid origin hypothesis of Bauhinia.</title>
        <authorList>
            <person name="Zhong Y."/>
            <person name="Chen Y."/>
            <person name="Zheng D."/>
            <person name="Pang J."/>
            <person name="Liu Y."/>
            <person name="Luo S."/>
            <person name="Meng S."/>
            <person name="Qian L."/>
            <person name="Wei D."/>
            <person name="Dai S."/>
            <person name="Zhou R."/>
        </authorList>
    </citation>
    <scope>NUCLEOTIDE SEQUENCE [LARGE SCALE GENOMIC DNA]</scope>
    <source>
        <strain evidence="1">BV-YZ2020</strain>
    </source>
</reference>
<accession>A0ACB9KQ86</accession>
<comment type="caution">
    <text evidence="1">The sequence shown here is derived from an EMBL/GenBank/DDBJ whole genome shotgun (WGS) entry which is preliminary data.</text>
</comment>
<keyword evidence="2" id="KW-1185">Reference proteome</keyword>